<protein>
    <recommendedName>
        <fullName evidence="3">CPXCG motif-containing cysteine-rich protein</fullName>
    </recommendedName>
</protein>
<dbReference type="PIRSF" id="PIRSF037225">
    <property type="entry name" value="UCP037225"/>
    <property type="match status" value="1"/>
</dbReference>
<reference evidence="2" key="1">
    <citation type="journal article" date="2019" name="Int. J. Syst. Evol. Microbiol.">
        <title>The Global Catalogue of Microorganisms (GCM) 10K type strain sequencing project: providing services to taxonomists for standard genome sequencing and annotation.</title>
        <authorList>
            <consortium name="The Broad Institute Genomics Platform"/>
            <consortium name="The Broad Institute Genome Sequencing Center for Infectious Disease"/>
            <person name="Wu L."/>
            <person name="Ma J."/>
        </authorList>
    </citation>
    <scope>NUCLEOTIDE SEQUENCE [LARGE SCALE GENOMIC DNA]</scope>
    <source>
        <strain evidence="2">JCM 15421</strain>
    </source>
</reference>
<proteinExistence type="predicted"/>
<dbReference type="Pfam" id="PF14255">
    <property type="entry name" value="Zn_ribbon_21"/>
    <property type="match status" value="1"/>
</dbReference>
<dbReference type="EMBL" id="BAAAEU010000023">
    <property type="protein sequence ID" value="GAA0718898.1"/>
    <property type="molecule type" value="Genomic_DNA"/>
</dbReference>
<evidence type="ECO:0000313" key="1">
    <source>
        <dbReference type="EMBL" id="GAA0718898.1"/>
    </source>
</evidence>
<sequence length="62" mass="6763">MLESITLTCPYCGESFVTTVDLSAGSQRYIEDCAVCCRPIEVTLRVDDDGELLGVDTATDRD</sequence>
<dbReference type="Proteomes" id="UP001501523">
    <property type="component" value="Unassembled WGS sequence"/>
</dbReference>
<accession>A0ABP3TZ39</accession>
<comment type="caution">
    <text evidence="1">The sequence shown here is derived from an EMBL/GenBank/DDBJ whole genome shotgun (WGS) entry which is preliminary data.</text>
</comment>
<evidence type="ECO:0008006" key="3">
    <source>
        <dbReference type="Google" id="ProtNLM"/>
    </source>
</evidence>
<keyword evidence="2" id="KW-1185">Reference proteome</keyword>
<dbReference type="InterPro" id="IPR017143">
    <property type="entry name" value="UCP037225"/>
</dbReference>
<name>A0ABP3TZ39_9GAMM</name>
<gene>
    <name evidence="1" type="ORF">GCM10009105_26950</name>
</gene>
<dbReference type="InterPro" id="IPR025990">
    <property type="entry name" value="zinc_ribbon_bacterial"/>
</dbReference>
<dbReference type="RefSeq" id="WP_343791999.1">
    <property type="nucleotide sequence ID" value="NZ_BAAAEU010000023.1"/>
</dbReference>
<organism evidence="1 2">
    <name type="scientific">Dokdonella soli</name>
    <dbReference type="NCBI Taxonomy" id="529810"/>
    <lineage>
        <taxon>Bacteria</taxon>
        <taxon>Pseudomonadati</taxon>
        <taxon>Pseudomonadota</taxon>
        <taxon>Gammaproteobacteria</taxon>
        <taxon>Lysobacterales</taxon>
        <taxon>Rhodanobacteraceae</taxon>
        <taxon>Dokdonella</taxon>
    </lineage>
</organism>
<evidence type="ECO:0000313" key="2">
    <source>
        <dbReference type="Proteomes" id="UP001501523"/>
    </source>
</evidence>